<dbReference type="EMBL" id="LAZR01002274">
    <property type="protein sequence ID" value="KKN32144.1"/>
    <property type="molecule type" value="Genomic_DNA"/>
</dbReference>
<evidence type="ECO:0000256" key="8">
    <source>
        <dbReference type="SAM" id="Phobius"/>
    </source>
</evidence>
<evidence type="ECO:0000256" key="2">
    <source>
        <dbReference type="ARBA" id="ARBA00022475"/>
    </source>
</evidence>
<comment type="caution">
    <text evidence="9">The sequence shown here is derived from an EMBL/GenBank/DDBJ whole genome shotgun (WGS) entry which is preliminary data.</text>
</comment>
<dbReference type="InterPro" id="IPR003691">
    <property type="entry name" value="FluC"/>
</dbReference>
<evidence type="ECO:0000256" key="3">
    <source>
        <dbReference type="ARBA" id="ARBA00022692"/>
    </source>
</evidence>
<dbReference type="AlphaFoldDB" id="A0A0F9PPN9"/>
<protein>
    <recommendedName>
        <fullName evidence="10">Fluoride ion transporter CrcB</fullName>
    </recommendedName>
</protein>
<keyword evidence="2" id="KW-1003">Cell membrane</keyword>
<comment type="similarity">
    <text evidence="6">Belongs to the fluoride channel Fluc/FEX (TC 1.A.43) family.</text>
</comment>
<comment type="catalytic activity">
    <reaction evidence="7">
        <text>fluoride(in) = fluoride(out)</text>
        <dbReference type="Rhea" id="RHEA:76159"/>
        <dbReference type="ChEBI" id="CHEBI:17051"/>
    </reaction>
    <physiologicalReaction direction="left-to-right" evidence="7">
        <dbReference type="Rhea" id="RHEA:76160"/>
    </physiologicalReaction>
</comment>
<gene>
    <name evidence="9" type="ORF">LCGC14_0816890</name>
</gene>
<dbReference type="NCBIfam" id="TIGR00494">
    <property type="entry name" value="crcB"/>
    <property type="match status" value="1"/>
</dbReference>
<keyword evidence="5 8" id="KW-0472">Membrane</keyword>
<dbReference type="Pfam" id="PF02537">
    <property type="entry name" value="CRCB"/>
    <property type="match status" value="1"/>
</dbReference>
<proteinExistence type="inferred from homology"/>
<evidence type="ECO:0000256" key="7">
    <source>
        <dbReference type="ARBA" id="ARBA00035585"/>
    </source>
</evidence>
<dbReference type="GO" id="GO:0005886">
    <property type="term" value="C:plasma membrane"/>
    <property type="evidence" value="ECO:0007669"/>
    <property type="project" value="UniProtKB-SubCell"/>
</dbReference>
<feature type="transmembrane region" description="Helical" evidence="8">
    <location>
        <begin position="33"/>
        <end position="56"/>
    </location>
</feature>
<evidence type="ECO:0000256" key="1">
    <source>
        <dbReference type="ARBA" id="ARBA00004651"/>
    </source>
</evidence>
<dbReference type="PANTHER" id="PTHR28259">
    <property type="entry name" value="FLUORIDE EXPORT PROTEIN 1-RELATED"/>
    <property type="match status" value="1"/>
</dbReference>
<dbReference type="PANTHER" id="PTHR28259:SF1">
    <property type="entry name" value="FLUORIDE EXPORT PROTEIN 1-RELATED"/>
    <property type="match status" value="1"/>
</dbReference>
<dbReference type="HAMAP" id="MF_00454">
    <property type="entry name" value="FluC"/>
    <property type="match status" value="1"/>
</dbReference>
<feature type="transmembrane region" description="Helical" evidence="8">
    <location>
        <begin position="65"/>
        <end position="83"/>
    </location>
</feature>
<name>A0A0F9PPN9_9ZZZZ</name>
<organism evidence="9">
    <name type="scientific">marine sediment metagenome</name>
    <dbReference type="NCBI Taxonomy" id="412755"/>
    <lineage>
        <taxon>unclassified sequences</taxon>
        <taxon>metagenomes</taxon>
        <taxon>ecological metagenomes</taxon>
    </lineage>
</organism>
<dbReference type="GO" id="GO:1903425">
    <property type="term" value="F:fluoride transmembrane transporter activity"/>
    <property type="evidence" value="ECO:0007669"/>
    <property type="project" value="TreeGrafter"/>
</dbReference>
<evidence type="ECO:0000256" key="6">
    <source>
        <dbReference type="ARBA" id="ARBA00035120"/>
    </source>
</evidence>
<accession>A0A0F9PPN9</accession>
<evidence type="ECO:0000313" key="9">
    <source>
        <dbReference type="EMBL" id="KKN32144.1"/>
    </source>
</evidence>
<keyword evidence="4 8" id="KW-1133">Transmembrane helix</keyword>
<evidence type="ECO:0008006" key="10">
    <source>
        <dbReference type="Google" id="ProtNLM"/>
    </source>
</evidence>
<sequence length="125" mass="13184">MIKPLLVGIGGFFGAMSRYLVDAWVSSLIGKSFPVGTLAVNVSGSFLLGFLFAFILENVTHDHHLSLLIAYGFIGAYTTYSTFMMDSLKLASTGGVSLAVINISASLVFGLFAVYLGASLGKTFA</sequence>
<evidence type="ECO:0000256" key="5">
    <source>
        <dbReference type="ARBA" id="ARBA00023136"/>
    </source>
</evidence>
<feature type="transmembrane region" description="Helical" evidence="8">
    <location>
        <begin position="95"/>
        <end position="118"/>
    </location>
</feature>
<evidence type="ECO:0000256" key="4">
    <source>
        <dbReference type="ARBA" id="ARBA00022989"/>
    </source>
</evidence>
<reference evidence="9" key="1">
    <citation type="journal article" date="2015" name="Nature">
        <title>Complex archaea that bridge the gap between prokaryotes and eukaryotes.</title>
        <authorList>
            <person name="Spang A."/>
            <person name="Saw J.H."/>
            <person name="Jorgensen S.L."/>
            <person name="Zaremba-Niedzwiedzka K."/>
            <person name="Martijn J."/>
            <person name="Lind A.E."/>
            <person name="van Eijk R."/>
            <person name="Schleper C."/>
            <person name="Guy L."/>
            <person name="Ettema T.J."/>
        </authorList>
    </citation>
    <scope>NUCLEOTIDE SEQUENCE</scope>
</reference>
<keyword evidence="3 8" id="KW-0812">Transmembrane</keyword>
<comment type="subcellular location">
    <subcellularLocation>
        <location evidence="1">Cell membrane</location>
        <topology evidence="1">Multi-pass membrane protein</topology>
    </subcellularLocation>
</comment>